<reference evidence="2" key="1">
    <citation type="submission" date="2017-09" db="EMBL/GenBank/DDBJ databases">
        <title>The Reconstruction of 2,631 Draft Metagenome-Assembled Genomes from the Global Oceans.</title>
        <authorList>
            <person name="Tully B.J."/>
            <person name="Graham E.D."/>
            <person name="Heidelberg J.F."/>
        </authorList>
    </citation>
    <scope>NUCLEOTIDE SEQUENCE [LARGE SCALE GENOMIC DNA]</scope>
</reference>
<evidence type="ECO:0000313" key="2">
    <source>
        <dbReference type="Proteomes" id="UP000226525"/>
    </source>
</evidence>
<accession>A0A2D6YNS5</accession>
<dbReference type="EMBL" id="NZEX01000186">
    <property type="protein sequence ID" value="MAH64755.1"/>
    <property type="molecule type" value="Genomic_DNA"/>
</dbReference>
<dbReference type="AlphaFoldDB" id="A0A2D6YNS5"/>
<evidence type="ECO:0000313" key="1">
    <source>
        <dbReference type="EMBL" id="MAH64755.1"/>
    </source>
</evidence>
<name>A0A2D6YNS5_9DELT</name>
<protein>
    <submittedName>
        <fullName evidence="1">Uncharacterized protein</fullName>
    </submittedName>
</protein>
<sequence length="152" mass="16617">MEIPQNCQDVLLNGIQHIGSANADLLPSQNFAHGSRLDLVEGTLTIFVQKNFCENVVRDSETTKRAVFYSALPSHEAYQVKGDVVSVAPLSEADVSESQQYCDQVIQTLTELGFSPDIPKKIWGRVADTGITIELEQIFNQTPGPEAGKPIS</sequence>
<organism evidence="1 2">
    <name type="scientific">SAR324 cluster bacterium</name>
    <dbReference type="NCBI Taxonomy" id="2024889"/>
    <lineage>
        <taxon>Bacteria</taxon>
        <taxon>Deltaproteobacteria</taxon>
        <taxon>SAR324 cluster</taxon>
    </lineage>
</organism>
<comment type="caution">
    <text evidence="1">The sequence shown here is derived from an EMBL/GenBank/DDBJ whole genome shotgun (WGS) entry which is preliminary data.</text>
</comment>
<proteinExistence type="predicted"/>
<dbReference type="Proteomes" id="UP000226525">
    <property type="component" value="Unassembled WGS sequence"/>
</dbReference>
<gene>
    <name evidence="1" type="ORF">CMN54_15200</name>
</gene>